<evidence type="ECO:0000313" key="1">
    <source>
        <dbReference type="EMBL" id="KAK7020613.1"/>
    </source>
</evidence>
<organism evidence="1 2">
    <name type="scientific">Paramarasmius palmivorus</name>
    <dbReference type="NCBI Taxonomy" id="297713"/>
    <lineage>
        <taxon>Eukaryota</taxon>
        <taxon>Fungi</taxon>
        <taxon>Dikarya</taxon>
        <taxon>Basidiomycota</taxon>
        <taxon>Agaricomycotina</taxon>
        <taxon>Agaricomycetes</taxon>
        <taxon>Agaricomycetidae</taxon>
        <taxon>Agaricales</taxon>
        <taxon>Marasmiineae</taxon>
        <taxon>Marasmiaceae</taxon>
        <taxon>Paramarasmius</taxon>
    </lineage>
</organism>
<accession>A0AAW0B7F7</accession>
<reference evidence="1 2" key="1">
    <citation type="submission" date="2024-01" db="EMBL/GenBank/DDBJ databases">
        <title>A draft genome for a cacao thread blight-causing isolate of Paramarasmius palmivorus.</title>
        <authorList>
            <person name="Baruah I.K."/>
            <person name="Bukari Y."/>
            <person name="Amoako-Attah I."/>
            <person name="Meinhardt L.W."/>
            <person name="Bailey B.A."/>
            <person name="Cohen S.P."/>
        </authorList>
    </citation>
    <scope>NUCLEOTIDE SEQUENCE [LARGE SCALE GENOMIC DNA]</scope>
    <source>
        <strain evidence="1 2">GH-12</strain>
    </source>
</reference>
<comment type="caution">
    <text evidence="1">The sequence shown here is derived from an EMBL/GenBank/DDBJ whole genome shotgun (WGS) entry which is preliminary data.</text>
</comment>
<dbReference type="EMBL" id="JAYKXP010000185">
    <property type="protein sequence ID" value="KAK7020613.1"/>
    <property type="molecule type" value="Genomic_DNA"/>
</dbReference>
<protein>
    <submittedName>
        <fullName evidence="1">Uncharacterized protein</fullName>
    </submittedName>
</protein>
<keyword evidence="2" id="KW-1185">Reference proteome</keyword>
<proteinExistence type="predicted"/>
<name>A0AAW0B7F7_9AGAR</name>
<dbReference type="AlphaFoldDB" id="A0AAW0B7F7"/>
<dbReference type="Proteomes" id="UP001383192">
    <property type="component" value="Unassembled WGS sequence"/>
</dbReference>
<gene>
    <name evidence="1" type="ORF">VNI00_017697</name>
</gene>
<sequence>MNVNNAFAFEGEGYGDTISNSFGNGFGAIPNNSIWNYLPQTSPSQPEELSPHSPPYFLPQSSPLSQPAEFLSHLTSAPLEPFTPSLITAASPVAGMAIQPMSNSSCFNSAQDLQHPKVCTTSNVKKRKCRTEEDALLEYTEDILNQGENSMKRPRQSLTNTI</sequence>
<evidence type="ECO:0000313" key="2">
    <source>
        <dbReference type="Proteomes" id="UP001383192"/>
    </source>
</evidence>